<dbReference type="CDD" id="cd00130">
    <property type="entry name" value="PAS"/>
    <property type="match status" value="3"/>
</dbReference>
<evidence type="ECO:0000259" key="19">
    <source>
        <dbReference type="PROSITE" id="PS50109"/>
    </source>
</evidence>
<dbReference type="EC" id="2.7.13.3" evidence="3"/>
<evidence type="ECO:0000256" key="9">
    <source>
        <dbReference type="ARBA" id="ARBA00022777"/>
    </source>
</evidence>
<dbReference type="InterPro" id="IPR005330">
    <property type="entry name" value="MHYT_dom"/>
</dbReference>
<evidence type="ECO:0000256" key="18">
    <source>
        <dbReference type="PROSITE-ProRule" id="PRU00244"/>
    </source>
</evidence>
<dbReference type="Gene3D" id="1.10.287.130">
    <property type="match status" value="1"/>
</dbReference>
<dbReference type="InterPro" id="IPR005467">
    <property type="entry name" value="His_kinase_dom"/>
</dbReference>
<evidence type="ECO:0000256" key="10">
    <source>
        <dbReference type="ARBA" id="ARBA00022840"/>
    </source>
</evidence>
<dbReference type="PROSITE" id="PS50924">
    <property type="entry name" value="MHYT"/>
    <property type="match status" value="1"/>
</dbReference>
<proteinExistence type="predicted"/>
<evidence type="ECO:0000259" key="22">
    <source>
        <dbReference type="PROSITE" id="PS50113"/>
    </source>
</evidence>
<dbReference type="InterPro" id="IPR008207">
    <property type="entry name" value="Sig_transdc_His_kin_Hpt_dom"/>
</dbReference>
<feature type="modified residue" description="4-aspartylphosphate" evidence="17">
    <location>
        <position position="949"/>
    </location>
</feature>
<evidence type="ECO:0000256" key="3">
    <source>
        <dbReference type="ARBA" id="ARBA00012438"/>
    </source>
</evidence>
<dbReference type="Gene3D" id="3.30.450.20">
    <property type="entry name" value="PAS domain"/>
    <property type="match status" value="3"/>
</dbReference>
<keyword evidence="7 18" id="KW-0812">Transmembrane</keyword>
<sequence>MPDLSPFFFDANQPSLLVFGQHDPWMVLLSVLIAIFTSGMALQLAGVARLSSSRLYRQVAIFTGAAALGGGVWAMHFIGMLAFQLCAAVRYDPAVTVLSVLPSLFASWVALNLLARNQVSAVQFIGGGVLVGAGIGAMHYSGMAAMQMAPLLRYDPWIFGLSILVAVVLAIIALWVRFGLRRHLGGVPAIVVSGTVMGLAIAGMHYTGMAAARFVGTEEFAMPQGVRGSFYLALAVAMATISLSVFVGAANGLLRYRHLFRELEAGRSHLSSLLDAAFEAIFTIDDEGVVRSVNHAVLGLFGWTPEELVGQHMSVLLPSAYARDLDRALEQYRSTGERRLSGSELELVGLTRDGREIPVRLSLGVSHREGRPWFVVFVADISERKGMEAALRDSEQQYRSLIRNIPGVSFRCLLDDDWTTLFISDAVQRITGWPAEDFIARQRTLAQLIHPDDRERVADEVYDAARKGRSYVVEYRLLDREGQEHWVWESGSVELDEQGQARWVDGVLLDQTETKLRNAEYEGKVNAISKAMAMIEYDLDGHVLEVNENFLDLFGYSREELLGQHHGLFCDPELVASERYARFWQDLRQGMFRSGEYRRFGKGGQDVWIQATYNPILDADGRPFKVLKLATDLTPRRIMEQDLRNARDRAEQAAAARSSFLANMSHEIRTPMNAIIGFSELLLDTPLSESQRRHLRTVQHSSRSLLGLLNDILDTAKLDRGAIELEHLDFSLRELCEQVCAAQRLGAEKKGLALHLDYAAHLGDFFKGDALRLQQVITNLLGNAVKFTERGQVRLVVDGAPGALRLAIHDTGIGIAEDRLEKIFDPFAQADASMSRRFGGTGLGTTISRQLVELMGGHIRVQSREGEGSVFTVEVPLGRGAQVRQGEQRPVAIPVLPRLRILAADDVAQNLELLEINLKRLGHEVSGVTDGRAAVEAFAAQAFDLVLMDVQMPGMDGLEATSLIRGFERREGRPPVPIIALTASVLDRDRQNALDAGMNGFASKPLDVPDLMAEMARLLEGRQAAVIDTVPLEREVAALFDWNRGKDLWGGPVQMAAAIARFLKEQDDLLAQLRAALERQALADVAAIAHRLRGAAANLGLGQMASCAGDLERCGLAGKVAELEPLLHTLERVLDTVRDALPLFPGSAAVPVASGPVDLTPLIQAGRALAQELERGGLDDAALETLRQGLEGRPGHSRLQDLQGAMDDFDFDQALRHLHDLLAWLETGEISA</sequence>
<dbReference type="InterPro" id="IPR011006">
    <property type="entry name" value="CheY-like_superfamily"/>
</dbReference>
<evidence type="ECO:0000256" key="5">
    <source>
        <dbReference type="ARBA" id="ARBA00022553"/>
    </source>
</evidence>
<name>A0A6J4E6F8_9PSED</name>
<feature type="domain" description="HPt" evidence="23">
    <location>
        <begin position="1051"/>
        <end position="1144"/>
    </location>
</feature>
<comment type="subunit">
    <text evidence="14">At low DSF concentrations, interacts with RpfF.</text>
</comment>
<comment type="subcellular location">
    <subcellularLocation>
        <location evidence="2">Cell membrane</location>
        <topology evidence="2">Multi-pass membrane protein</topology>
    </subcellularLocation>
</comment>
<keyword evidence="10" id="KW-0067">ATP-binding</keyword>
<dbReference type="CDD" id="cd00082">
    <property type="entry name" value="HisKA"/>
    <property type="match status" value="1"/>
</dbReference>
<dbReference type="InterPro" id="IPR003661">
    <property type="entry name" value="HisK_dim/P_dom"/>
</dbReference>
<evidence type="ECO:0000256" key="8">
    <source>
        <dbReference type="ARBA" id="ARBA00022741"/>
    </source>
</evidence>
<evidence type="ECO:0000256" key="12">
    <source>
        <dbReference type="ARBA" id="ARBA00023012"/>
    </source>
</evidence>
<organism evidence="25 27">
    <name type="scientific">Pseudomonas tohonis</name>
    <dbReference type="NCBI Taxonomy" id="2725477"/>
    <lineage>
        <taxon>Bacteria</taxon>
        <taxon>Pseudomonadati</taxon>
        <taxon>Pseudomonadota</taxon>
        <taxon>Gammaproteobacteria</taxon>
        <taxon>Pseudomonadales</taxon>
        <taxon>Pseudomonadaceae</taxon>
        <taxon>Pseudomonas</taxon>
    </lineage>
</organism>
<keyword evidence="11 18" id="KW-1133">Transmembrane helix</keyword>
<protein>
    <recommendedName>
        <fullName evidence="15">Sensory/regulatory protein RpfC</fullName>
        <ecNumber evidence="3">2.7.13.3</ecNumber>
    </recommendedName>
</protein>
<reference evidence="25 27" key="1">
    <citation type="submission" date="2020-05" db="EMBL/GenBank/DDBJ databases">
        <title>Characterization of novel class B3 metallo-beta-lactamase from novel Pseudomonas species.</title>
        <authorList>
            <person name="Yamada K."/>
            <person name="Aoki K."/>
            <person name="Ishii Y."/>
        </authorList>
    </citation>
    <scope>NUCLEOTIDE SEQUENCE [LARGE SCALE GENOMIC DNA]</scope>
    <source>
        <strain evidence="25 27">TUM18999</strain>
        <strain evidence="26 28">TUM20286</strain>
    </source>
</reference>
<dbReference type="PROSITE" id="PS50109">
    <property type="entry name" value="HIS_KIN"/>
    <property type="match status" value="1"/>
</dbReference>
<dbReference type="NCBIfam" id="TIGR00229">
    <property type="entry name" value="sensory_box"/>
    <property type="match status" value="3"/>
</dbReference>
<evidence type="ECO:0000313" key="26">
    <source>
        <dbReference type="EMBL" id="GJN56204.1"/>
    </source>
</evidence>
<dbReference type="Proteomes" id="UP000509383">
    <property type="component" value="Chromosome"/>
</dbReference>
<dbReference type="PANTHER" id="PTHR45339:SF1">
    <property type="entry name" value="HYBRID SIGNAL TRANSDUCTION HISTIDINE KINASE J"/>
    <property type="match status" value="1"/>
</dbReference>
<evidence type="ECO:0000256" key="4">
    <source>
        <dbReference type="ARBA" id="ARBA00022475"/>
    </source>
</evidence>
<evidence type="ECO:0000256" key="16">
    <source>
        <dbReference type="PROSITE-ProRule" id="PRU00110"/>
    </source>
</evidence>
<dbReference type="GO" id="GO:0006355">
    <property type="term" value="P:regulation of DNA-templated transcription"/>
    <property type="evidence" value="ECO:0007669"/>
    <property type="project" value="InterPro"/>
</dbReference>
<dbReference type="SMART" id="SM00091">
    <property type="entry name" value="PAS"/>
    <property type="match status" value="3"/>
</dbReference>
<dbReference type="InterPro" id="IPR001610">
    <property type="entry name" value="PAC"/>
</dbReference>
<feature type="transmembrane region" description="Helical" evidence="18">
    <location>
        <begin position="59"/>
        <end position="83"/>
    </location>
</feature>
<dbReference type="GO" id="GO:0000155">
    <property type="term" value="F:phosphorelay sensor kinase activity"/>
    <property type="evidence" value="ECO:0007669"/>
    <property type="project" value="InterPro"/>
</dbReference>
<dbReference type="Pfam" id="PF01627">
    <property type="entry name" value="Hpt"/>
    <property type="match status" value="1"/>
</dbReference>
<keyword evidence="5 17" id="KW-0597">Phosphoprotein</keyword>
<keyword evidence="28" id="KW-1185">Reference proteome</keyword>
<evidence type="ECO:0000259" key="20">
    <source>
        <dbReference type="PROSITE" id="PS50110"/>
    </source>
</evidence>
<evidence type="ECO:0000256" key="13">
    <source>
        <dbReference type="ARBA" id="ARBA00023136"/>
    </source>
</evidence>
<feature type="transmembrane region" description="Helical" evidence="18">
    <location>
        <begin position="188"/>
        <end position="208"/>
    </location>
</feature>
<keyword evidence="13 18" id="KW-0472">Membrane</keyword>
<dbReference type="PRINTS" id="PR00344">
    <property type="entry name" value="BCTRLSENSOR"/>
</dbReference>
<evidence type="ECO:0000313" key="28">
    <source>
        <dbReference type="Proteomes" id="UP001054892"/>
    </source>
</evidence>
<evidence type="ECO:0000313" key="25">
    <source>
        <dbReference type="EMBL" id="BCG24071.1"/>
    </source>
</evidence>
<dbReference type="PANTHER" id="PTHR45339">
    <property type="entry name" value="HYBRID SIGNAL TRANSDUCTION HISTIDINE KINASE J"/>
    <property type="match status" value="1"/>
</dbReference>
<dbReference type="SUPFAM" id="SSF47384">
    <property type="entry name" value="Homodimeric domain of signal transducing histidine kinase"/>
    <property type="match status" value="1"/>
</dbReference>
<dbReference type="Pfam" id="PF08447">
    <property type="entry name" value="PAS_3"/>
    <property type="match status" value="2"/>
</dbReference>
<dbReference type="Proteomes" id="UP001054892">
    <property type="component" value="Unassembled WGS sequence"/>
</dbReference>
<dbReference type="Gene3D" id="3.40.50.2300">
    <property type="match status" value="1"/>
</dbReference>
<evidence type="ECO:0000256" key="2">
    <source>
        <dbReference type="ARBA" id="ARBA00004651"/>
    </source>
</evidence>
<dbReference type="SMART" id="SM00086">
    <property type="entry name" value="PAC"/>
    <property type="match status" value="3"/>
</dbReference>
<keyword evidence="9" id="KW-0418">Kinase</keyword>
<evidence type="ECO:0000256" key="14">
    <source>
        <dbReference type="ARBA" id="ARBA00064003"/>
    </source>
</evidence>
<evidence type="ECO:0000256" key="1">
    <source>
        <dbReference type="ARBA" id="ARBA00000085"/>
    </source>
</evidence>
<dbReference type="CDD" id="cd17546">
    <property type="entry name" value="REC_hyHK_CKI1_RcsC-like"/>
    <property type="match status" value="1"/>
</dbReference>
<evidence type="ECO:0000256" key="6">
    <source>
        <dbReference type="ARBA" id="ARBA00022679"/>
    </source>
</evidence>
<dbReference type="GO" id="GO:0005524">
    <property type="term" value="F:ATP binding"/>
    <property type="evidence" value="ECO:0007669"/>
    <property type="project" value="UniProtKB-KW"/>
</dbReference>
<dbReference type="FunFam" id="3.30.565.10:FF:000010">
    <property type="entry name" value="Sensor histidine kinase RcsC"/>
    <property type="match status" value="1"/>
</dbReference>
<feature type="domain" description="PAC" evidence="22">
    <location>
        <begin position="471"/>
        <end position="523"/>
    </location>
</feature>
<evidence type="ECO:0000256" key="11">
    <source>
        <dbReference type="ARBA" id="ARBA00022989"/>
    </source>
</evidence>
<keyword evidence="4" id="KW-1003">Cell membrane</keyword>
<feature type="domain" description="PAS" evidence="21">
    <location>
        <begin position="266"/>
        <end position="339"/>
    </location>
</feature>
<dbReference type="InterPro" id="IPR013655">
    <property type="entry name" value="PAS_fold_3"/>
</dbReference>
<evidence type="ECO:0000256" key="7">
    <source>
        <dbReference type="ARBA" id="ARBA00022692"/>
    </source>
</evidence>
<dbReference type="Pfam" id="PF00989">
    <property type="entry name" value="PAS"/>
    <property type="match status" value="1"/>
</dbReference>
<feature type="transmembrane region" description="Helical" evidence="18">
    <location>
        <begin position="95"/>
        <end position="115"/>
    </location>
</feature>
<dbReference type="CDD" id="cd00088">
    <property type="entry name" value="HPT"/>
    <property type="match status" value="1"/>
</dbReference>
<dbReference type="SUPFAM" id="SSF47226">
    <property type="entry name" value="Histidine-containing phosphotransfer domain, HPT domain"/>
    <property type="match status" value="1"/>
</dbReference>
<evidence type="ECO:0000259" key="24">
    <source>
        <dbReference type="PROSITE" id="PS50924"/>
    </source>
</evidence>
<dbReference type="Pfam" id="PF00072">
    <property type="entry name" value="Response_reg"/>
    <property type="match status" value="1"/>
</dbReference>
<feature type="domain" description="Histidine kinase" evidence="19">
    <location>
        <begin position="663"/>
        <end position="879"/>
    </location>
</feature>
<dbReference type="InterPro" id="IPR000014">
    <property type="entry name" value="PAS"/>
</dbReference>
<feature type="domain" description="MHYT" evidence="24">
    <location>
        <begin position="22"/>
        <end position="215"/>
    </location>
</feature>
<feature type="domain" description="PAC" evidence="22">
    <location>
        <begin position="341"/>
        <end position="393"/>
    </location>
</feature>
<dbReference type="Gene3D" id="1.20.120.160">
    <property type="entry name" value="HPT domain"/>
    <property type="match status" value="1"/>
</dbReference>
<dbReference type="InterPro" id="IPR036641">
    <property type="entry name" value="HPT_dom_sf"/>
</dbReference>
<dbReference type="PROSITE" id="PS50113">
    <property type="entry name" value="PAC"/>
    <property type="match status" value="3"/>
</dbReference>
<feature type="domain" description="PAS" evidence="21">
    <location>
        <begin position="534"/>
        <end position="564"/>
    </location>
</feature>
<dbReference type="PROSITE" id="PS50112">
    <property type="entry name" value="PAS"/>
    <property type="match status" value="3"/>
</dbReference>
<evidence type="ECO:0000259" key="23">
    <source>
        <dbReference type="PROSITE" id="PS50894"/>
    </source>
</evidence>
<dbReference type="SUPFAM" id="SSF55785">
    <property type="entry name" value="PYP-like sensor domain (PAS domain)"/>
    <property type="match status" value="3"/>
</dbReference>
<dbReference type="FunFam" id="1.10.287.130:FF:000002">
    <property type="entry name" value="Two-component osmosensing histidine kinase"/>
    <property type="match status" value="1"/>
</dbReference>
<feature type="domain" description="Response regulatory" evidence="20">
    <location>
        <begin position="900"/>
        <end position="1019"/>
    </location>
</feature>
<feature type="transmembrane region" description="Helical" evidence="18">
    <location>
        <begin position="25"/>
        <end position="47"/>
    </location>
</feature>
<dbReference type="CDD" id="cd16922">
    <property type="entry name" value="HATPase_EvgS-ArcB-TorS-like"/>
    <property type="match status" value="1"/>
</dbReference>
<dbReference type="InterPro" id="IPR036097">
    <property type="entry name" value="HisK_dim/P_sf"/>
</dbReference>
<dbReference type="Pfam" id="PF00512">
    <property type="entry name" value="HisKA"/>
    <property type="match status" value="1"/>
</dbReference>
<keyword evidence="6" id="KW-0808">Transferase</keyword>
<evidence type="ECO:0000256" key="15">
    <source>
        <dbReference type="ARBA" id="ARBA00068150"/>
    </source>
</evidence>
<evidence type="ECO:0000256" key="17">
    <source>
        <dbReference type="PROSITE-ProRule" id="PRU00169"/>
    </source>
</evidence>
<dbReference type="SMART" id="SM00387">
    <property type="entry name" value="HATPase_c"/>
    <property type="match status" value="1"/>
</dbReference>
<dbReference type="EMBL" id="AP023189">
    <property type="protein sequence ID" value="BCG24071.1"/>
    <property type="molecule type" value="Genomic_DNA"/>
</dbReference>
<feature type="domain" description="PAC" evidence="22">
    <location>
        <begin position="593"/>
        <end position="645"/>
    </location>
</feature>
<dbReference type="AlphaFoldDB" id="A0A6J4E6F8"/>
<dbReference type="SUPFAM" id="SSF52172">
    <property type="entry name" value="CheY-like"/>
    <property type="match status" value="1"/>
</dbReference>
<dbReference type="Gene3D" id="3.30.565.10">
    <property type="entry name" value="Histidine kinase-like ATPase, C-terminal domain"/>
    <property type="match status" value="1"/>
</dbReference>
<feature type="modified residue" description="Phosphohistidine" evidence="16">
    <location>
        <position position="1090"/>
    </location>
</feature>
<dbReference type="InterPro" id="IPR035965">
    <property type="entry name" value="PAS-like_dom_sf"/>
</dbReference>
<keyword evidence="12" id="KW-0902">Two-component regulatory system</keyword>
<dbReference type="SUPFAM" id="SSF55874">
    <property type="entry name" value="ATPase domain of HSP90 chaperone/DNA topoisomerase II/histidine kinase"/>
    <property type="match status" value="1"/>
</dbReference>
<dbReference type="SMART" id="SM00448">
    <property type="entry name" value="REC"/>
    <property type="match status" value="1"/>
</dbReference>
<dbReference type="PROSITE" id="PS50894">
    <property type="entry name" value="HPT"/>
    <property type="match status" value="1"/>
</dbReference>
<dbReference type="GO" id="GO:0005886">
    <property type="term" value="C:plasma membrane"/>
    <property type="evidence" value="ECO:0007669"/>
    <property type="project" value="UniProtKB-SubCell"/>
</dbReference>
<dbReference type="Pfam" id="PF02518">
    <property type="entry name" value="HATPase_c"/>
    <property type="match status" value="1"/>
</dbReference>
<dbReference type="EMBL" id="BQKM01000028">
    <property type="protein sequence ID" value="GJN56204.1"/>
    <property type="molecule type" value="Genomic_DNA"/>
</dbReference>
<gene>
    <name evidence="25" type="ORF">TUM18999_22620</name>
    <name evidence="26" type="ORF">TUM20286_59560</name>
</gene>
<dbReference type="InterPro" id="IPR036890">
    <property type="entry name" value="HATPase_C_sf"/>
</dbReference>
<dbReference type="InterPro" id="IPR003594">
    <property type="entry name" value="HATPase_dom"/>
</dbReference>
<evidence type="ECO:0000313" key="27">
    <source>
        <dbReference type="Proteomes" id="UP000509383"/>
    </source>
</evidence>
<evidence type="ECO:0000259" key="21">
    <source>
        <dbReference type="PROSITE" id="PS50112"/>
    </source>
</evidence>
<keyword evidence="8" id="KW-0547">Nucleotide-binding</keyword>
<dbReference type="Pfam" id="PF03707">
    <property type="entry name" value="MHYT"/>
    <property type="match status" value="3"/>
</dbReference>
<dbReference type="KEGG" id="ptw:TUM18999_22620"/>
<dbReference type="RefSeq" id="WP_173179492.1">
    <property type="nucleotide sequence ID" value="NZ_AP023189.1"/>
</dbReference>
<comment type="catalytic activity">
    <reaction evidence="1">
        <text>ATP + protein L-histidine = ADP + protein N-phospho-L-histidine.</text>
        <dbReference type="EC" id="2.7.13.3"/>
    </reaction>
</comment>
<dbReference type="InterPro" id="IPR013767">
    <property type="entry name" value="PAS_fold"/>
</dbReference>
<feature type="domain" description="PAS" evidence="21">
    <location>
        <begin position="394"/>
        <end position="468"/>
    </location>
</feature>
<dbReference type="PROSITE" id="PS50110">
    <property type="entry name" value="RESPONSE_REGULATORY"/>
    <property type="match status" value="1"/>
</dbReference>
<dbReference type="InterPro" id="IPR001789">
    <property type="entry name" value="Sig_transdc_resp-reg_receiver"/>
</dbReference>
<feature type="transmembrane region" description="Helical" evidence="18">
    <location>
        <begin position="122"/>
        <end position="145"/>
    </location>
</feature>
<dbReference type="InterPro" id="IPR000700">
    <property type="entry name" value="PAS-assoc_C"/>
</dbReference>
<dbReference type="SMART" id="SM00388">
    <property type="entry name" value="HisKA"/>
    <property type="match status" value="1"/>
</dbReference>
<dbReference type="InterPro" id="IPR004358">
    <property type="entry name" value="Sig_transdc_His_kin-like_C"/>
</dbReference>
<feature type="transmembrane region" description="Helical" evidence="18">
    <location>
        <begin position="157"/>
        <end position="176"/>
    </location>
</feature>
<accession>A0A6J4E6F8</accession>